<feature type="binding site" evidence="4 6">
    <location>
        <position position="110"/>
    </location>
    <ligand>
        <name>substrate</name>
    </ligand>
</feature>
<dbReference type="AlphaFoldDB" id="A0A097EM69"/>
<evidence type="ECO:0000256" key="2">
    <source>
        <dbReference type="ARBA" id="ARBA00022694"/>
    </source>
</evidence>
<dbReference type="Gene3D" id="3.30.70.660">
    <property type="entry name" value="Pseudouridine synthase I, catalytic domain, C-terminal subdomain"/>
    <property type="match status" value="1"/>
</dbReference>
<comment type="catalytic activity">
    <reaction evidence="4 7">
        <text>uridine(38/39/40) in tRNA = pseudouridine(38/39/40) in tRNA</text>
        <dbReference type="Rhea" id="RHEA:22376"/>
        <dbReference type="Rhea" id="RHEA-COMP:10085"/>
        <dbReference type="Rhea" id="RHEA-COMP:10087"/>
        <dbReference type="ChEBI" id="CHEBI:65314"/>
        <dbReference type="ChEBI" id="CHEBI:65315"/>
        <dbReference type="EC" id="5.4.99.12"/>
    </reaction>
</comment>
<protein>
    <recommendedName>
        <fullName evidence="4">tRNA pseudouridine synthase A</fullName>
        <ecNumber evidence="4">5.4.99.12</ecNumber>
    </recommendedName>
    <alternativeName>
        <fullName evidence="4">tRNA pseudouridine(38-40) synthase</fullName>
    </alternativeName>
    <alternativeName>
        <fullName evidence="4">tRNA pseudouridylate synthase I</fullName>
    </alternativeName>
    <alternativeName>
        <fullName evidence="4">tRNA-uridine isomerase I</fullName>
    </alternativeName>
</protein>
<dbReference type="GO" id="GO:0160147">
    <property type="term" value="F:tRNA pseudouridine(38-40) synthase activity"/>
    <property type="evidence" value="ECO:0007669"/>
    <property type="project" value="UniProtKB-EC"/>
</dbReference>
<organism evidence="9 10">
    <name type="scientific">Candidatus Francisella endociliophora</name>
    <dbReference type="NCBI Taxonomy" id="653937"/>
    <lineage>
        <taxon>Bacteria</taxon>
        <taxon>Pseudomonadati</taxon>
        <taxon>Pseudomonadota</taxon>
        <taxon>Gammaproteobacteria</taxon>
        <taxon>Thiotrichales</taxon>
        <taxon>Francisellaceae</taxon>
        <taxon>Francisella</taxon>
    </lineage>
</organism>
<dbReference type="HAMAP" id="MF_00171">
    <property type="entry name" value="TruA"/>
    <property type="match status" value="1"/>
</dbReference>
<dbReference type="RefSeq" id="WP_040007686.1">
    <property type="nucleotide sequence ID" value="NZ_CP009574.1"/>
</dbReference>
<dbReference type="InterPro" id="IPR020103">
    <property type="entry name" value="PsdUridine_synth_cat_dom_sf"/>
</dbReference>
<dbReference type="CDD" id="cd02570">
    <property type="entry name" value="PseudoU_synth_EcTruA"/>
    <property type="match status" value="1"/>
</dbReference>
<dbReference type="FunFam" id="3.30.70.580:FF:000001">
    <property type="entry name" value="tRNA pseudouridine synthase A"/>
    <property type="match status" value="1"/>
</dbReference>
<feature type="domain" description="Pseudouridine synthase I TruA alpha/beta" evidence="8">
    <location>
        <begin position="9"/>
        <end position="103"/>
    </location>
</feature>
<feature type="active site" description="Nucleophile" evidence="4 5">
    <location>
        <position position="52"/>
    </location>
</feature>
<comment type="subunit">
    <text evidence="4">Homodimer.</text>
</comment>
<evidence type="ECO:0000313" key="9">
    <source>
        <dbReference type="EMBL" id="AIT08667.1"/>
    </source>
</evidence>
<comment type="function">
    <text evidence="4">Formation of pseudouridine at positions 38, 39 and 40 in the anticodon stem and loop of transfer RNAs.</text>
</comment>
<dbReference type="InterPro" id="IPR020094">
    <property type="entry name" value="TruA/RsuA/RluB/E/F_N"/>
</dbReference>
<evidence type="ECO:0000259" key="8">
    <source>
        <dbReference type="Pfam" id="PF01416"/>
    </source>
</evidence>
<dbReference type="KEGG" id="frf:LO80_00865"/>
<gene>
    <name evidence="4 9" type="primary">truA</name>
    <name evidence="9" type="synonym">hisT</name>
    <name evidence="9" type="ORF">LO80_00865</name>
</gene>
<evidence type="ECO:0000256" key="3">
    <source>
        <dbReference type="ARBA" id="ARBA00023235"/>
    </source>
</evidence>
<proteinExistence type="inferred from homology"/>
<dbReference type="EC" id="5.4.99.12" evidence="4"/>
<accession>A0A097EM69</accession>
<dbReference type="PIRSF" id="PIRSF001430">
    <property type="entry name" value="tRNA_psdUrid_synth"/>
    <property type="match status" value="1"/>
</dbReference>
<dbReference type="Gene3D" id="3.30.70.580">
    <property type="entry name" value="Pseudouridine synthase I, catalytic domain, N-terminal subdomain"/>
    <property type="match status" value="1"/>
</dbReference>
<dbReference type="InterPro" id="IPR020097">
    <property type="entry name" value="PsdUridine_synth_TruA_a/b_dom"/>
</dbReference>
<keyword evidence="2 4" id="KW-0819">tRNA processing</keyword>
<reference evidence="9 10" key="1">
    <citation type="submission" date="2014-10" db="EMBL/GenBank/DDBJ databases">
        <title>Whole genome sequence of Francisella endociliophora strain FSC1006, isolated from a laboratory culture of the marine ciliate Euplotes raikovi.</title>
        <authorList>
            <person name="Granberg M."/>
            <person name="Backman S."/>
            <person name="Lundmark E."/>
            <person name="Nilsson E."/>
            <person name="Karlsson E."/>
            <person name="Thelaus J."/>
            <person name="Ohrman C."/>
            <person name="Larkeryd A."/>
            <person name="Stenberg P."/>
        </authorList>
    </citation>
    <scope>NUCLEOTIDE SEQUENCE [LARGE SCALE GENOMIC DNA]</scope>
    <source>
        <strain evidence="9 10">FSC1006</strain>
    </source>
</reference>
<dbReference type="EMBL" id="CP009574">
    <property type="protein sequence ID" value="AIT08667.1"/>
    <property type="molecule type" value="Genomic_DNA"/>
</dbReference>
<dbReference type="InterPro" id="IPR001406">
    <property type="entry name" value="PsdUridine_synth_TruA"/>
</dbReference>
<dbReference type="OrthoDB" id="9811823at2"/>
<dbReference type="GO" id="GO:0003723">
    <property type="term" value="F:RNA binding"/>
    <property type="evidence" value="ECO:0007669"/>
    <property type="project" value="InterPro"/>
</dbReference>
<feature type="domain" description="Pseudouridine synthase I TruA alpha/beta" evidence="8">
    <location>
        <begin position="143"/>
        <end position="245"/>
    </location>
</feature>
<evidence type="ECO:0000256" key="1">
    <source>
        <dbReference type="ARBA" id="ARBA00009375"/>
    </source>
</evidence>
<dbReference type="Pfam" id="PF01416">
    <property type="entry name" value="PseudoU_synth_1"/>
    <property type="match status" value="2"/>
</dbReference>
<dbReference type="InterPro" id="IPR020095">
    <property type="entry name" value="PsdUridine_synth_TruA_C"/>
</dbReference>
<dbReference type="eggNOG" id="COG0101">
    <property type="taxonomic scope" value="Bacteria"/>
</dbReference>
<dbReference type="HOGENOM" id="CLU_014673_0_2_6"/>
<evidence type="ECO:0000256" key="4">
    <source>
        <dbReference type="HAMAP-Rule" id="MF_00171"/>
    </source>
</evidence>
<dbReference type="PANTHER" id="PTHR11142">
    <property type="entry name" value="PSEUDOURIDYLATE SYNTHASE"/>
    <property type="match status" value="1"/>
</dbReference>
<comment type="similarity">
    <text evidence="1 4 7">Belongs to the tRNA pseudouridine synthase TruA family.</text>
</comment>
<dbReference type="SUPFAM" id="SSF55120">
    <property type="entry name" value="Pseudouridine synthase"/>
    <property type="match status" value="1"/>
</dbReference>
<dbReference type="STRING" id="1547445.LO80_00865"/>
<keyword evidence="3 4" id="KW-0413">Isomerase</keyword>
<evidence type="ECO:0000256" key="5">
    <source>
        <dbReference type="PIRSR" id="PIRSR001430-1"/>
    </source>
</evidence>
<dbReference type="NCBIfam" id="TIGR00071">
    <property type="entry name" value="hisT_truA"/>
    <property type="match status" value="1"/>
</dbReference>
<evidence type="ECO:0000313" key="10">
    <source>
        <dbReference type="Proteomes" id="UP000029672"/>
    </source>
</evidence>
<name>A0A097EM69_9GAMM</name>
<dbReference type="Proteomes" id="UP000029672">
    <property type="component" value="Chromosome"/>
</dbReference>
<dbReference type="GO" id="GO:0031119">
    <property type="term" value="P:tRNA pseudouridine synthesis"/>
    <property type="evidence" value="ECO:0007669"/>
    <property type="project" value="UniProtKB-UniRule"/>
</dbReference>
<dbReference type="PANTHER" id="PTHR11142:SF0">
    <property type="entry name" value="TRNA PSEUDOURIDINE SYNTHASE-LIKE 1"/>
    <property type="match status" value="1"/>
</dbReference>
<sequence length="258" mass="29577">MKNYLLQIEYFGKDYCGWQRQTHSPSVQEELEQALSKIANQPVEVTCAGRTDTGVHATSQVVNFHSNADRSLSSWIRGANALLPKDIKLLDIKEVDNDFNSRFTAINRTYNYIIYNSATSSPIFSEHCLWENRLLNIDKMNQACKYLIGEQDFTSFRSSQCQSNTPFRYIQKAEFVRQGNFIIFEVIGNAFLHHMIRNLVGSLLKVGLEIKQPTWIAELLQAKDRTQAAETAKAHGLYFVGVKYPEFNFIRPVTSLFC</sequence>
<comment type="caution">
    <text evidence="4">Lacks conserved residue(s) required for the propagation of feature annotation.</text>
</comment>
<evidence type="ECO:0000256" key="7">
    <source>
        <dbReference type="RuleBase" id="RU003792"/>
    </source>
</evidence>
<keyword evidence="10" id="KW-1185">Reference proteome</keyword>
<evidence type="ECO:0000256" key="6">
    <source>
        <dbReference type="PIRSR" id="PIRSR001430-2"/>
    </source>
</evidence>